<name>A0A0R1TRC9_9LACO</name>
<comment type="similarity">
    <text evidence="1">Belongs to the glycosyl hydrolase 25 family.</text>
</comment>
<evidence type="ECO:0000259" key="4">
    <source>
        <dbReference type="PROSITE" id="PS51781"/>
    </source>
</evidence>
<dbReference type="GO" id="GO:0016998">
    <property type="term" value="P:cell wall macromolecule catabolic process"/>
    <property type="evidence" value="ECO:0007669"/>
    <property type="project" value="InterPro"/>
</dbReference>
<keyword evidence="2" id="KW-0378">Hydrolase</keyword>
<protein>
    <submittedName>
        <fullName evidence="5">Endolysin</fullName>
    </submittedName>
</protein>
<keyword evidence="3" id="KW-0326">Glycosidase</keyword>
<accession>A0A0R1TRC9</accession>
<dbReference type="SMART" id="SM00641">
    <property type="entry name" value="Glyco_25"/>
    <property type="match status" value="1"/>
</dbReference>
<sequence>MVNLVADVSSHQPDTLAFFQAMKNAGVKAVIVKITQGSNPGDAYVNPKARNQIKYARQVGLLVHAYHYAKFHGVADAKAEAAWFVKNARDHGIGPESVMALDVEDEVHKYDVTEDSNAFLQYVKDAGYPNVDFYTGASWIWTKRVDRNRLIAKNLWIASYGVSQPGVDNVGTWQFSSTYQIGGVGIDMSYDFSGFYTNAKVTANSSSVINTPAPQPIAVPDKWVDTLGATWHKEDGTFTSNTVINLRWGATLQSSKLAELPAGSEVKYDAYSISNGFVWIRQPRGNGQYAYLATGRAYDGKRLDSWGSFK</sequence>
<feature type="domain" description="SH3b" evidence="4">
    <location>
        <begin position="233"/>
        <end position="301"/>
    </location>
</feature>
<evidence type="ECO:0000256" key="1">
    <source>
        <dbReference type="ARBA" id="ARBA00010646"/>
    </source>
</evidence>
<dbReference type="EMBL" id="AZFT01000053">
    <property type="protein sequence ID" value="KRL83983.1"/>
    <property type="molecule type" value="Genomic_DNA"/>
</dbReference>
<dbReference type="eggNOG" id="COG3757">
    <property type="taxonomic scope" value="Bacteria"/>
</dbReference>
<dbReference type="Gene3D" id="3.20.20.80">
    <property type="entry name" value="Glycosidases"/>
    <property type="match status" value="1"/>
</dbReference>
<dbReference type="STRING" id="1423724.FC32_GL001254"/>
<evidence type="ECO:0000256" key="2">
    <source>
        <dbReference type="ARBA" id="ARBA00022801"/>
    </source>
</evidence>
<dbReference type="PANTHER" id="PTHR34135:SF2">
    <property type="entry name" value="LYSOZYME"/>
    <property type="match status" value="1"/>
</dbReference>
<keyword evidence="6" id="KW-1185">Reference proteome</keyword>
<dbReference type="GO" id="GO:0003796">
    <property type="term" value="F:lysozyme activity"/>
    <property type="evidence" value="ECO:0007669"/>
    <property type="project" value="InterPro"/>
</dbReference>
<dbReference type="InterPro" id="IPR018077">
    <property type="entry name" value="Glyco_hydro_fam25_subgr"/>
</dbReference>
<dbReference type="PROSITE" id="PS51904">
    <property type="entry name" value="GLYCOSYL_HYDROL_F25_2"/>
    <property type="match status" value="1"/>
</dbReference>
<organism evidence="5 6">
    <name type="scientific">Ligilactobacillus apodemi DSM 16634 = JCM 16172</name>
    <dbReference type="NCBI Taxonomy" id="1423724"/>
    <lineage>
        <taxon>Bacteria</taxon>
        <taxon>Bacillati</taxon>
        <taxon>Bacillota</taxon>
        <taxon>Bacilli</taxon>
        <taxon>Lactobacillales</taxon>
        <taxon>Lactobacillaceae</taxon>
        <taxon>Ligilactobacillus</taxon>
    </lineage>
</organism>
<evidence type="ECO:0000313" key="6">
    <source>
        <dbReference type="Proteomes" id="UP000051324"/>
    </source>
</evidence>
<comment type="caution">
    <text evidence="5">The sequence shown here is derived from an EMBL/GenBank/DDBJ whole genome shotgun (WGS) entry which is preliminary data.</text>
</comment>
<reference evidence="5 6" key="1">
    <citation type="journal article" date="2015" name="Genome Announc.">
        <title>Expanding the biotechnology potential of lactobacilli through comparative genomics of 213 strains and associated genera.</title>
        <authorList>
            <person name="Sun Z."/>
            <person name="Harris H.M."/>
            <person name="McCann A."/>
            <person name="Guo C."/>
            <person name="Argimon S."/>
            <person name="Zhang W."/>
            <person name="Yang X."/>
            <person name="Jeffery I.B."/>
            <person name="Cooney J.C."/>
            <person name="Kagawa T.F."/>
            <person name="Liu W."/>
            <person name="Song Y."/>
            <person name="Salvetti E."/>
            <person name="Wrobel A."/>
            <person name="Rasinkangas P."/>
            <person name="Parkhill J."/>
            <person name="Rea M.C."/>
            <person name="O'Sullivan O."/>
            <person name="Ritari J."/>
            <person name="Douillard F.P."/>
            <person name="Paul Ross R."/>
            <person name="Yang R."/>
            <person name="Briner A.E."/>
            <person name="Felis G.E."/>
            <person name="de Vos W.M."/>
            <person name="Barrangou R."/>
            <person name="Klaenhammer T.R."/>
            <person name="Caufield P.W."/>
            <person name="Cui Y."/>
            <person name="Zhang H."/>
            <person name="O'Toole P.W."/>
        </authorList>
    </citation>
    <scope>NUCLEOTIDE SEQUENCE [LARGE SCALE GENOMIC DNA]</scope>
    <source>
        <strain evidence="5 6">DSM 16634</strain>
    </source>
</reference>
<dbReference type="Proteomes" id="UP000051324">
    <property type="component" value="Unassembled WGS sequence"/>
</dbReference>
<dbReference type="InterPro" id="IPR002053">
    <property type="entry name" value="Glyco_hydro_25"/>
</dbReference>
<gene>
    <name evidence="5" type="ORF">FC32_GL001254</name>
</gene>
<dbReference type="GO" id="GO:0009253">
    <property type="term" value="P:peptidoglycan catabolic process"/>
    <property type="evidence" value="ECO:0007669"/>
    <property type="project" value="InterPro"/>
</dbReference>
<dbReference type="Gene3D" id="2.30.30.40">
    <property type="entry name" value="SH3 Domains"/>
    <property type="match status" value="1"/>
</dbReference>
<dbReference type="InterPro" id="IPR017853">
    <property type="entry name" value="GH"/>
</dbReference>
<dbReference type="SMART" id="SM00287">
    <property type="entry name" value="SH3b"/>
    <property type="match status" value="1"/>
</dbReference>
<dbReference type="Pfam" id="PF01183">
    <property type="entry name" value="Glyco_hydro_25"/>
    <property type="match status" value="1"/>
</dbReference>
<dbReference type="AlphaFoldDB" id="A0A0R1TRC9"/>
<dbReference type="PROSITE" id="PS51781">
    <property type="entry name" value="SH3B"/>
    <property type="match status" value="1"/>
</dbReference>
<evidence type="ECO:0000256" key="3">
    <source>
        <dbReference type="ARBA" id="ARBA00023295"/>
    </source>
</evidence>
<dbReference type="PANTHER" id="PTHR34135">
    <property type="entry name" value="LYSOZYME"/>
    <property type="match status" value="1"/>
</dbReference>
<dbReference type="InterPro" id="IPR003646">
    <property type="entry name" value="SH3-like_bac-type"/>
</dbReference>
<dbReference type="SUPFAM" id="SSF51445">
    <property type="entry name" value="(Trans)glycosidases"/>
    <property type="match status" value="1"/>
</dbReference>
<dbReference type="GO" id="GO:0016052">
    <property type="term" value="P:carbohydrate catabolic process"/>
    <property type="evidence" value="ECO:0007669"/>
    <property type="project" value="TreeGrafter"/>
</dbReference>
<proteinExistence type="inferred from homology"/>
<dbReference type="OrthoDB" id="2312598at2"/>
<dbReference type="RefSeq" id="WP_025087896.1">
    <property type="nucleotide sequence ID" value="NZ_AZFT01000053.1"/>
</dbReference>
<evidence type="ECO:0000313" key="5">
    <source>
        <dbReference type="EMBL" id="KRL83983.1"/>
    </source>
</evidence>
<dbReference type="PATRIC" id="fig|1423724.4.peg.1310"/>